<keyword evidence="3 7" id="KW-0812">Transmembrane</keyword>
<evidence type="ECO:0000256" key="3">
    <source>
        <dbReference type="ARBA" id="ARBA00022692"/>
    </source>
</evidence>
<feature type="domain" description="UspA" evidence="8">
    <location>
        <begin position="426"/>
        <end position="551"/>
    </location>
</feature>
<organism evidence="10 11">
    <name type="scientific">Sandaracinus amylolyticus</name>
    <dbReference type="NCBI Taxonomy" id="927083"/>
    <lineage>
        <taxon>Bacteria</taxon>
        <taxon>Pseudomonadati</taxon>
        <taxon>Myxococcota</taxon>
        <taxon>Polyangia</taxon>
        <taxon>Polyangiales</taxon>
        <taxon>Sandaracinaceae</taxon>
        <taxon>Sandaracinus</taxon>
    </lineage>
</organism>
<dbReference type="GO" id="GO:0016020">
    <property type="term" value="C:membrane"/>
    <property type="evidence" value="ECO:0007669"/>
    <property type="project" value="UniProtKB-SubCell"/>
</dbReference>
<dbReference type="SUPFAM" id="SSF52402">
    <property type="entry name" value="Adenine nucleotide alpha hydrolases-like"/>
    <property type="match status" value="1"/>
</dbReference>
<dbReference type="STRING" id="927083.DB32_004958"/>
<dbReference type="GO" id="GO:0015297">
    <property type="term" value="F:antiporter activity"/>
    <property type="evidence" value="ECO:0007669"/>
    <property type="project" value="InterPro"/>
</dbReference>
<evidence type="ECO:0000256" key="6">
    <source>
        <dbReference type="ARBA" id="ARBA00023136"/>
    </source>
</evidence>
<dbReference type="EMBL" id="CP011125">
    <property type="protein sequence ID" value="AKF07809.1"/>
    <property type="molecule type" value="Genomic_DNA"/>
</dbReference>
<proteinExistence type="predicted"/>
<evidence type="ECO:0000256" key="2">
    <source>
        <dbReference type="ARBA" id="ARBA00022448"/>
    </source>
</evidence>
<dbReference type="Pfam" id="PF00582">
    <property type="entry name" value="Usp"/>
    <property type="match status" value="1"/>
</dbReference>
<name>A0A0F6SFZ6_9BACT</name>
<feature type="transmembrane region" description="Helical" evidence="7">
    <location>
        <begin position="367"/>
        <end position="391"/>
    </location>
</feature>
<evidence type="ECO:0000256" key="5">
    <source>
        <dbReference type="ARBA" id="ARBA00023065"/>
    </source>
</evidence>
<sequence>MLFQVVVILAASRALAPIARRLGQPVVVAEIVAGILLGPSLLGWIAPPVSAWLFPPASLSGLRLLSQLGLVLFMFLVGLELDPKLLHGRGRTSIAVGTASLVVPLVLGIACAPWLHARYGAGSPFAPFALFLSAAASVSAFPVLARILSERHLLTTRVGAIAIACAAVDDIGAWCLVTLLLAAGRAPAWLDGLRVAGVAIVLVAVMLFVLRPVLVRVVRRVERTGAIGAGSVTAVLFPLLLVAAVSELLGVHALFGAFLFGAVLPKDGPLAEVLAEKLETITVGLLLPLFFAHSGLRTELALLDSRADWLVTAGIVVLATVSKLGGSALVARASGWSWRDAGAVGILLNTRGLMGLIVLNVGLDLGVISTTVFTMLVITALVTTLATTPLLRRVFPDRAAIEERFVDAPARTAAPSARAPEVVLACVSDPRSGPALAAAAHALVGERADGARVFGLHLAEPSDRASSELRRETRDEPPVLSAFLATARALAVDARPLAFVSSAPADDIVRIADAKRASTIVLGGHEPWLFEGRLDGVVAQVVRRARATVAVLVGTERGVPDGGFGRILVADAGAKEDRVAVEVARRLGARAGTRVTCLAVGADAAARALPDGWSRERASQSSPRDALLAITASRAFDLVVLGLAPHWRLRAERELSARVGAPVLVVHDARALAVSARTKAPCAKGRRR</sequence>
<accession>A0A0F6SFZ6</accession>
<keyword evidence="6 7" id="KW-0472">Membrane</keyword>
<dbReference type="PANTHER" id="PTHR32468">
    <property type="entry name" value="CATION/H + ANTIPORTER"/>
    <property type="match status" value="1"/>
</dbReference>
<feature type="transmembrane region" description="Helical" evidence="7">
    <location>
        <begin position="64"/>
        <end position="81"/>
    </location>
</feature>
<dbReference type="AlphaFoldDB" id="A0A0F6SFZ6"/>
<dbReference type="Gene3D" id="3.40.50.12370">
    <property type="match status" value="1"/>
</dbReference>
<comment type="subcellular location">
    <subcellularLocation>
        <location evidence="1">Membrane</location>
        <topology evidence="1">Multi-pass membrane protein</topology>
    </subcellularLocation>
</comment>
<keyword evidence="2" id="KW-0813">Transport</keyword>
<dbReference type="KEGG" id="samy:DB32_004958"/>
<dbReference type="GO" id="GO:1902600">
    <property type="term" value="P:proton transmembrane transport"/>
    <property type="evidence" value="ECO:0007669"/>
    <property type="project" value="InterPro"/>
</dbReference>
<feature type="transmembrane region" description="Helical" evidence="7">
    <location>
        <begin position="343"/>
        <end position="361"/>
    </location>
</feature>
<feature type="transmembrane region" description="Helical" evidence="7">
    <location>
        <begin position="195"/>
        <end position="214"/>
    </location>
</feature>
<protein>
    <submittedName>
        <fullName evidence="10">Na(+)/H(+) antiporter</fullName>
    </submittedName>
</protein>
<gene>
    <name evidence="10" type="ORF">DB32_004958</name>
</gene>
<dbReference type="InterPro" id="IPR050794">
    <property type="entry name" value="CPA2_transporter"/>
</dbReference>
<keyword evidence="11" id="KW-1185">Reference proteome</keyword>
<feature type="transmembrane region" description="Helical" evidence="7">
    <location>
        <begin position="160"/>
        <end position="183"/>
    </location>
</feature>
<evidence type="ECO:0000259" key="8">
    <source>
        <dbReference type="Pfam" id="PF00582"/>
    </source>
</evidence>
<evidence type="ECO:0000259" key="9">
    <source>
        <dbReference type="Pfam" id="PF00999"/>
    </source>
</evidence>
<keyword evidence="5" id="KW-0406">Ion transport</keyword>
<dbReference type="InterPro" id="IPR006016">
    <property type="entry name" value="UspA"/>
</dbReference>
<feature type="transmembrane region" description="Helical" evidence="7">
    <location>
        <begin position="93"/>
        <end position="116"/>
    </location>
</feature>
<evidence type="ECO:0000313" key="10">
    <source>
        <dbReference type="EMBL" id="AKF07809.1"/>
    </source>
</evidence>
<evidence type="ECO:0000313" key="11">
    <source>
        <dbReference type="Proteomes" id="UP000034883"/>
    </source>
</evidence>
<reference evidence="10 11" key="1">
    <citation type="submission" date="2015-03" db="EMBL/GenBank/DDBJ databases">
        <title>Genome assembly of Sandaracinus amylolyticus DSM 53668.</title>
        <authorList>
            <person name="Sharma G."/>
            <person name="Subramanian S."/>
        </authorList>
    </citation>
    <scope>NUCLEOTIDE SEQUENCE [LARGE SCALE GENOMIC DNA]</scope>
    <source>
        <strain evidence="10 11">DSM 53668</strain>
    </source>
</reference>
<evidence type="ECO:0000256" key="1">
    <source>
        <dbReference type="ARBA" id="ARBA00004141"/>
    </source>
</evidence>
<dbReference type="PANTHER" id="PTHR32468:SF0">
    <property type="entry name" value="K(+)_H(+) ANTIPORTER 1"/>
    <property type="match status" value="1"/>
</dbReference>
<evidence type="ECO:0000256" key="4">
    <source>
        <dbReference type="ARBA" id="ARBA00022989"/>
    </source>
</evidence>
<dbReference type="Gene3D" id="1.20.1530.20">
    <property type="match status" value="1"/>
</dbReference>
<feature type="transmembrane region" description="Helical" evidence="7">
    <location>
        <begin position="278"/>
        <end position="297"/>
    </location>
</feature>
<feature type="transmembrane region" description="Helical" evidence="7">
    <location>
        <begin position="128"/>
        <end position="148"/>
    </location>
</feature>
<dbReference type="InterPro" id="IPR038770">
    <property type="entry name" value="Na+/solute_symporter_sf"/>
</dbReference>
<feature type="domain" description="Cation/H+ exchanger transmembrane" evidence="9">
    <location>
        <begin position="12"/>
        <end position="392"/>
    </location>
</feature>
<dbReference type="Pfam" id="PF00999">
    <property type="entry name" value="Na_H_Exchanger"/>
    <property type="match status" value="1"/>
</dbReference>
<keyword evidence="4 7" id="KW-1133">Transmembrane helix</keyword>
<evidence type="ECO:0000256" key="7">
    <source>
        <dbReference type="SAM" id="Phobius"/>
    </source>
</evidence>
<feature type="transmembrane region" description="Helical" evidence="7">
    <location>
        <begin position="309"/>
        <end position="331"/>
    </location>
</feature>
<dbReference type="Proteomes" id="UP000034883">
    <property type="component" value="Chromosome"/>
</dbReference>
<dbReference type="InterPro" id="IPR006153">
    <property type="entry name" value="Cation/H_exchanger_TM"/>
</dbReference>